<dbReference type="Proteomes" id="UP001458880">
    <property type="component" value="Unassembled WGS sequence"/>
</dbReference>
<sequence length="217" mass="24811">MFHVCHNQEQTNASDRLSKVSSFIVVLQFRFQSSYTPEDVVCIDESNVPFRGHLSFRQYTPNKRHRYGIKVFQLCVAGGQTWTLKVYAGKEKTHEIAVSEKVGIELMDGFLDSGRTLYTDNWYTSVSLSKTLIGRKTHLVGTLRLNRKLNPPDVVNAKLKEGEVRALQNKDKTIVLKWKDKIDVLMLSTMHDGPMETYLDRGKEVSKPSVVLEFNKS</sequence>
<reference evidence="2 3" key="1">
    <citation type="journal article" date="2024" name="BMC Genomics">
        <title>De novo assembly and annotation of Popillia japonica's genome with initial clues to its potential as an invasive pest.</title>
        <authorList>
            <person name="Cucini C."/>
            <person name="Boschi S."/>
            <person name="Funari R."/>
            <person name="Cardaioli E."/>
            <person name="Iannotti N."/>
            <person name="Marturano G."/>
            <person name="Paoli F."/>
            <person name="Bruttini M."/>
            <person name="Carapelli A."/>
            <person name="Frati F."/>
            <person name="Nardi F."/>
        </authorList>
    </citation>
    <scope>NUCLEOTIDE SEQUENCE [LARGE SCALE GENOMIC DNA]</scope>
    <source>
        <strain evidence="2">DMR45628</strain>
    </source>
</reference>
<evidence type="ECO:0000313" key="2">
    <source>
        <dbReference type="EMBL" id="KAK9744130.1"/>
    </source>
</evidence>
<comment type="caution">
    <text evidence="2">The sequence shown here is derived from an EMBL/GenBank/DDBJ whole genome shotgun (WGS) entry which is preliminary data.</text>
</comment>
<dbReference type="PANTHER" id="PTHR46599">
    <property type="entry name" value="PIGGYBAC TRANSPOSABLE ELEMENT-DERIVED PROTEIN 4"/>
    <property type="match status" value="1"/>
</dbReference>
<dbReference type="Pfam" id="PF13843">
    <property type="entry name" value="DDE_Tnp_1_7"/>
    <property type="match status" value="1"/>
</dbReference>
<dbReference type="InterPro" id="IPR029526">
    <property type="entry name" value="PGBD"/>
</dbReference>
<dbReference type="PANTHER" id="PTHR46599:SF3">
    <property type="entry name" value="PIGGYBAC TRANSPOSABLE ELEMENT-DERIVED PROTEIN 4"/>
    <property type="match status" value="1"/>
</dbReference>
<organism evidence="2 3">
    <name type="scientific">Popillia japonica</name>
    <name type="common">Japanese beetle</name>
    <dbReference type="NCBI Taxonomy" id="7064"/>
    <lineage>
        <taxon>Eukaryota</taxon>
        <taxon>Metazoa</taxon>
        <taxon>Ecdysozoa</taxon>
        <taxon>Arthropoda</taxon>
        <taxon>Hexapoda</taxon>
        <taxon>Insecta</taxon>
        <taxon>Pterygota</taxon>
        <taxon>Neoptera</taxon>
        <taxon>Endopterygota</taxon>
        <taxon>Coleoptera</taxon>
        <taxon>Polyphaga</taxon>
        <taxon>Scarabaeiformia</taxon>
        <taxon>Scarabaeidae</taxon>
        <taxon>Rutelinae</taxon>
        <taxon>Popillia</taxon>
    </lineage>
</organism>
<gene>
    <name evidence="2" type="ORF">QE152_g8019</name>
</gene>
<proteinExistence type="predicted"/>
<dbReference type="AlphaFoldDB" id="A0AAW1ME72"/>
<evidence type="ECO:0000313" key="3">
    <source>
        <dbReference type="Proteomes" id="UP001458880"/>
    </source>
</evidence>
<keyword evidence="3" id="KW-1185">Reference proteome</keyword>
<evidence type="ECO:0000259" key="1">
    <source>
        <dbReference type="Pfam" id="PF13843"/>
    </source>
</evidence>
<feature type="domain" description="PiggyBac transposable element-derived protein" evidence="1">
    <location>
        <begin position="3"/>
        <end position="216"/>
    </location>
</feature>
<protein>
    <submittedName>
        <fullName evidence="2">Transposase IS4</fullName>
    </submittedName>
</protein>
<name>A0AAW1ME72_POPJA</name>
<accession>A0AAW1ME72</accession>
<dbReference type="EMBL" id="JASPKY010000061">
    <property type="protein sequence ID" value="KAK9744130.1"/>
    <property type="molecule type" value="Genomic_DNA"/>
</dbReference>